<dbReference type="RefSeq" id="WP_024544203.1">
    <property type="nucleotide sequence ID" value="NZ_LR214938.2"/>
</dbReference>
<accession>A0A448ZYX7</accession>
<sequence>MTNAKQKEIVFNPNNQIPKFRKKMGDIFRSIIFPITVLLVVSIFYGLMELLINMKVSLNPTVISDLQTARLVFKKMMGLIPLLTALSIAITFSSNRTLGGLATLVGWAAFLGVQAMLIQGASGSYSIWYWQNKTLFSNLNGNELITSIPLGLSTQLNFINSNILIGFLIGYVNALIISALHKRTKNLIGTAIASILLIMFVSGVFGIAHTFIIATIAHYIQTSSASIIGLGANNVNYFVSSLIIGLLTPLNLHHMTQTVYGSGILPYYKLLFAIFLAPAVIAIFIIATKKSNKKFVCAFYLPLIFGSILLGQYEPILLAIFFISPFMYIFFGILPTVLASWIVTFISISPSADSIMNGNIFEYIFNFFVPMVKGDAAYKASWLILVIGLIYGVIVAILTWIYVRFGKVAILGKYNAGRRNVQYEYLTENTYVVFPNNNSIDERRTFRNQVADELLCSTSELLAKSEYGQPILEEMITYAKELRYKKSLATYEGDSTTKTMSLELAKNLSFMKKDGEEETNNFGDVILTDIAKDENNDLGLGDAEVLTDKDKDNLLKKENILIEENFETYTEPDFQVNENNKTPHSDRVLPQTPLQYTTELTPLASTDLNIVESSLAVPKNKEANLSEFEGFDFEKPDTTTKLDVYDDYLEEKTSENKILWDEYTQEEVVEPKASSSQLLDEKEEIVPEPQIKQEDETLNSQEFELNNEQFQKAETSKNESISDDDFEFENVDNESEKQYNELAASLSFDENKETSKNVDVESFTKPTSKETFTFESKIKQFMILSPLLGGVVKQTENSFTIAPSSGKLIMPNDAKVEFVSENRDKYILNIYSVKLEITLNADFSKQHKQPLHNRIYANQGKQLYKGDFFIDANKKFFSEIGEEMLLTITLLEGDYKAKPIRKIVNSKINKWDGMFDVVLNKILDTHVRVAQKITE</sequence>
<feature type="transmembrane region" description="Helical" evidence="4">
    <location>
        <begin position="104"/>
        <end position="130"/>
    </location>
</feature>
<keyword evidence="4" id="KW-1133">Transmembrane helix</keyword>
<evidence type="ECO:0000256" key="3">
    <source>
        <dbReference type="ARBA" id="ARBA00022683"/>
    </source>
</evidence>
<keyword evidence="5" id="KW-0614">Plasmid</keyword>
<dbReference type="EMBL" id="LR214939">
    <property type="protein sequence ID" value="VEU56433.1"/>
    <property type="molecule type" value="Genomic_DNA"/>
</dbReference>
<keyword evidence="3" id="KW-0598">Phosphotransferase system</keyword>
<geneLocation type="plasmid" evidence="5">
    <name>2</name>
</geneLocation>
<evidence type="ECO:0000313" key="5">
    <source>
        <dbReference type="EMBL" id="VEU56433.1"/>
    </source>
</evidence>
<organism evidence="5">
    <name type="scientific">Metamycoplasma salivarium</name>
    <name type="common">Mycoplasma salivarium</name>
    <dbReference type="NCBI Taxonomy" id="2124"/>
    <lineage>
        <taxon>Bacteria</taxon>
        <taxon>Bacillati</taxon>
        <taxon>Mycoplasmatota</taxon>
        <taxon>Mycoplasmoidales</taxon>
        <taxon>Metamycoplasmataceae</taxon>
        <taxon>Metamycoplasma</taxon>
    </lineage>
</organism>
<dbReference type="GO" id="GO:0090563">
    <property type="term" value="F:protein-phosphocysteine-sugar phosphotransferase activity"/>
    <property type="evidence" value="ECO:0007669"/>
    <property type="project" value="TreeGrafter"/>
</dbReference>
<gene>
    <name evidence="5" type="ORF">NCTC10113_01342</name>
</gene>
<protein>
    <submittedName>
        <fullName evidence="5">Uncharacterized protein</fullName>
    </submittedName>
</protein>
<dbReference type="AlphaFoldDB" id="A0A448ZYX7"/>
<feature type="transmembrane region" description="Helical" evidence="4">
    <location>
        <begin position="31"/>
        <end position="52"/>
    </location>
</feature>
<dbReference type="PANTHER" id="PTHR30009">
    <property type="entry name" value="CYTOCHROME C-TYPE SYNTHESIS PROTEIN AND PTS TRANSMEMBRANE COMPONENT"/>
    <property type="match status" value="1"/>
</dbReference>
<dbReference type="GO" id="GO:0005886">
    <property type="term" value="C:plasma membrane"/>
    <property type="evidence" value="ECO:0007669"/>
    <property type="project" value="TreeGrafter"/>
</dbReference>
<dbReference type="GO" id="GO:0009401">
    <property type="term" value="P:phosphoenolpyruvate-dependent sugar phosphotransferase system"/>
    <property type="evidence" value="ECO:0007669"/>
    <property type="project" value="UniProtKB-KW"/>
</dbReference>
<dbReference type="PANTHER" id="PTHR30009:SF24">
    <property type="entry name" value="PTS SYSTEM, IIBC COMPONENT"/>
    <property type="match status" value="1"/>
</dbReference>
<reference evidence="5" key="1">
    <citation type="submission" date="2019-01" db="EMBL/GenBank/DDBJ databases">
        <authorList>
            <consortium name="Pathogen Informatics"/>
        </authorList>
    </citation>
    <scope>NUCLEOTIDE SEQUENCE [LARGE SCALE GENOMIC DNA]</scope>
    <source>
        <strain evidence="5">NCTC10113</strain>
    </source>
</reference>
<proteinExistence type="predicted"/>
<evidence type="ECO:0000256" key="1">
    <source>
        <dbReference type="ARBA" id="ARBA00022448"/>
    </source>
</evidence>
<dbReference type="InterPro" id="IPR050429">
    <property type="entry name" value="PTS_Glucose_EIICBA"/>
</dbReference>
<keyword evidence="4" id="KW-0812">Transmembrane</keyword>
<keyword evidence="4" id="KW-0472">Membrane</keyword>
<dbReference type="SUPFAM" id="SSF51261">
    <property type="entry name" value="Duplicated hybrid motif"/>
    <property type="match status" value="1"/>
</dbReference>
<feature type="transmembrane region" description="Helical" evidence="4">
    <location>
        <begin position="72"/>
        <end position="92"/>
    </location>
</feature>
<keyword evidence="1" id="KW-0813">Transport</keyword>
<feature type="transmembrane region" description="Helical" evidence="4">
    <location>
        <begin position="328"/>
        <end position="348"/>
    </location>
</feature>
<feature type="transmembrane region" description="Helical" evidence="4">
    <location>
        <begin position="299"/>
        <end position="321"/>
    </location>
</feature>
<keyword evidence="2" id="KW-0762">Sugar transport</keyword>
<evidence type="ECO:0000256" key="4">
    <source>
        <dbReference type="SAM" id="Phobius"/>
    </source>
</evidence>
<evidence type="ECO:0000256" key="2">
    <source>
        <dbReference type="ARBA" id="ARBA00022597"/>
    </source>
</evidence>
<dbReference type="InterPro" id="IPR011055">
    <property type="entry name" value="Dup_hybrid_motif"/>
</dbReference>
<name>A0A448ZYX7_METSV</name>
<feature type="transmembrane region" description="Helical" evidence="4">
    <location>
        <begin position="159"/>
        <end position="180"/>
    </location>
</feature>
<feature type="transmembrane region" description="Helical" evidence="4">
    <location>
        <begin position="192"/>
        <end position="217"/>
    </location>
</feature>
<feature type="transmembrane region" description="Helical" evidence="4">
    <location>
        <begin position="267"/>
        <end position="287"/>
    </location>
</feature>
<feature type="transmembrane region" description="Helical" evidence="4">
    <location>
        <begin position="380"/>
        <end position="403"/>
    </location>
</feature>